<evidence type="ECO:0000313" key="2">
    <source>
        <dbReference type="EMBL" id="KAA6357409.1"/>
    </source>
</evidence>
<dbReference type="Proteomes" id="UP000324800">
    <property type="component" value="Unassembled WGS sequence"/>
</dbReference>
<proteinExistence type="predicted"/>
<reference evidence="2 3" key="1">
    <citation type="submission" date="2019-03" db="EMBL/GenBank/DDBJ databases">
        <title>Single cell metagenomics reveals metabolic interactions within the superorganism composed of flagellate Streblomastix strix and complex community of Bacteroidetes bacteria on its surface.</title>
        <authorList>
            <person name="Treitli S.C."/>
            <person name="Kolisko M."/>
            <person name="Husnik F."/>
            <person name="Keeling P."/>
            <person name="Hampl V."/>
        </authorList>
    </citation>
    <scope>NUCLEOTIDE SEQUENCE [LARGE SCALE GENOMIC DNA]</scope>
    <source>
        <strain evidence="2">ST1C</strain>
    </source>
</reference>
<comment type="caution">
    <text evidence="2">The sequence shown here is derived from an EMBL/GenBank/DDBJ whole genome shotgun (WGS) entry which is preliminary data.</text>
</comment>
<organism evidence="2 3">
    <name type="scientific">Streblomastix strix</name>
    <dbReference type="NCBI Taxonomy" id="222440"/>
    <lineage>
        <taxon>Eukaryota</taxon>
        <taxon>Metamonada</taxon>
        <taxon>Preaxostyla</taxon>
        <taxon>Oxymonadida</taxon>
        <taxon>Streblomastigidae</taxon>
        <taxon>Streblomastix</taxon>
    </lineage>
</organism>
<feature type="compositionally biased region" description="Basic and acidic residues" evidence="1">
    <location>
        <begin position="14"/>
        <end position="34"/>
    </location>
</feature>
<feature type="region of interest" description="Disordered" evidence="1">
    <location>
        <begin position="1"/>
        <end position="86"/>
    </location>
</feature>
<accession>A0A5J4TH03</accession>
<sequence>MIGIQIGLVPGGRKGSDEEILKEERDMERKEAQERQIAMIKYLNQQQSSQNSNLPIRIRETQKQKQKQKQKQRPRQKRKKKQKRRL</sequence>
<protein>
    <submittedName>
        <fullName evidence="2">Uncharacterized protein</fullName>
    </submittedName>
</protein>
<feature type="compositionally biased region" description="Low complexity" evidence="1">
    <location>
        <begin position="44"/>
        <end position="53"/>
    </location>
</feature>
<name>A0A5J4TH03_9EUKA</name>
<evidence type="ECO:0000256" key="1">
    <source>
        <dbReference type="SAM" id="MobiDB-lite"/>
    </source>
</evidence>
<dbReference type="EMBL" id="SNRW01031463">
    <property type="protein sequence ID" value="KAA6357409.1"/>
    <property type="molecule type" value="Genomic_DNA"/>
</dbReference>
<gene>
    <name evidence="2" type="ORF">EZS28_047064</name>
</gene>
<feature type="compositionally biased region" description="Basic residues" evidence="1">
    <location>
        <begin position="64"/>
        <end position="86"/>
    </location>
</feature>
<evidence type="ECO:0000313" key="3">
    <source>
        <dbReference type="Proteomes" id="UP000324800"/>
    </source>
</evidence>
<dbReference type="AlphaFoldDB" id="A0A5J4TH03"/>